<evidence type="ECO:0000256" key="1">
    <source>
        <dbReference type="SAM" id="MobiDB-lite"/>
    </source>
</evidence>
<proteinExistence type="predicted"/>
<reference evidence="3" key="1">
    <citation type="submission" date="2022-11" db="UniProtKB">
        <authorList>
            <consortium name="WormBaseParasite"/>
        </authorList>
    </citation>
    <scope>IDENTIFICATION</scope>
</reference>
<accession>A0A914WSJ2</accession>
<feature type="region of interest" description="Disordered" evidence="1">
    <location>
        <begin position="1"/>
        <end position="21"/>
    </location>
</feature>
<sequence>MRTPLNGWMDGCSVGDGIDAPAASEELGGALAGLSATPQRRS</sequence>
<name>A0A914WSJ2_9BILA</name>
<dbReference type="AlphaFoldDB" id="A0A914WSJ2"/>
<evidence type="ECO:0000313" key="2">
    <source>
        <dbReference type="Proteomes" id="UP000887566"/>
    </source>
</evidence>
<dbReference type="Proteomes" id="UP000887566">
    <property type="component" value="Unplaced"/>
</dbReference>
<keyword evidence="2" id="KW-1185">Reference proteome</keyword>
<dbReference type="WBParaSite" id="PSAMB.scaffold5242size12229.g26186.t1">
    <property type="protein sequence ID" value="PSAMB.scaffold5242size12229.g26186.t1"/>
    <property type="gene ID" value="PSAMB.scaffold5242size12229.g26186"/>
</dbReference>
<organism evidence="2 3">
    <name type="scientific">Plectus sambesii</name>
    <dbReference type="NCBI Taxonomy" id="2011161"/>
    <lineage>
        <taxon>Eukaryota</taxon>
        <taxon>Metazoa</taxon>
        <taxon>Ecdysozoa</taxon>
        <taxon>Nematoda</taxon>
        <taxon>Chromadorea</taxon>
        <taxon>Plectida</taxon>
        <taxon>Plectina</taxon>
        <taxon>Plectoidea</taxon>
        <taxon>Plectidae</taxon>
        <taxon>Plectus</taxon>
    </lineage>
</organism>
<protein>
    <submittedName>
        <fullName evidence="3">Uncharacterized protein</fullName>
    </submittedName>
</protein>
<evidence type="ECO:0000313" key="3">
    <source>
        <dbReference type="WBParaSite" id="PSAMB.scaffold5242size12229.g26186.t1"/>
    </source>
</evidence>